<dbReference type="GeneID" id="14552628"/>
<dbReference type="PaxDb" id="1435377-SUSAZ_09620"/>
<dbReference type="EMBL" id="CP013694">
    <property type="protein sequence ID" value="ALU30612.1"/>
    <property type="molecule type" value="Genomic_DNA"/>
</dbReference>
<keyword evidence="3" id="KW-0238">DNA-binding</keyword>
<dbReference type="InterPro" id="IPR055166">
    <property type="entry name" value="Transc_reg_Sar_Rot_HTH"/>
</dbReference>
<sequence length="146" mass="16959">MEITMDERLQVIVTIAKVNRAFQRELNKKLAKLNISYLDYLVLRGIKDGPKPMVELANKYLVTQASITSTVDKLEDMGLVRRERSQDDRRLVLIYITEKGKGVMEEGFRIYRELSEEIMKELKDDQVKSLLEGLNILLSRLENIKS</sequence>
<dbReference type="PANTHER" id="PTHR33164">
    <property type="entry name" value="TRANSCRIPTIONAL REGULATOR, MARR FAMILY"/>
    <property type="match status" value="1"/>
</dbReference>
<dbReference type="InterPro" id="IPR000835">
    <property type="entry name" value="HTH_MarR-typ"/>
</dbReference>
<dbReference type="Proteomes" id="UP000060043">
    <property type="component" value="Chromosome"/>
</dbReference>
<dbReference type="InterPro" id="IPR036390">
    <property type="entry name" value="WH_DNA-bd_sf"/>
</dbReference>
<keyword evidence="1" id="KW-0805">Transcription regulation</keyword>
<gene>
    <name evidence="7" type="ORF">ATY89_07525</name>
    <name evidence="8" type="ORF">ATZ20_10545</name>
</gene>
<feature type="domain" description="HTH marR-type" evidence="6">
    <location>
        <begin position="8"/>
        <end position="143"/>
    </location>
</feature>
<dbReference type="RefSeq" id="WP_011278908.1">
    <property type="nucleotide sequence ID" value="NZ_BHWZ01000006.1"/>
</dbReference>
<evidence type="ECO:0000313" key="9">
    <source>
        <dbReference type="Proteomes" id="UP000060043"/>
    </source>
</evidence>
<dbReference type="EMBL" id="CP013695">
    <property type="protein sequence ID" value="ALU32874.1"/>
    <property type="molecule type" value="Genomic_DNA"/>
</dbReference>
<reference evidence="9 10" key="1">
    <citation type="submission" date="2015-12" db="EMBL/GenBank/DDBJ databases">
        <title>A stable core within a dynamic pangenome in Sulfolobus acidocaldarius.</title>
        <authorList>
            <person name="Anderson R."/>
            <person name="Kouris A."/>
            <person name="Seward C."/>
            <person name="Campbell K."/>
            <person name="Whitaker R."/>
        </authorList>
    </citation>
    <scope>NUCLEOTIDE SEQUENCE [LARGE SCALE GENOMIC DNA]</scope>
    <source>
        <strain evidence="7 10">GG12-C01-09</strain>
        <strain evidence="8 9">NG05B_CO5_07</strain>
    </source>
</reference>
<proteinExistence type="predicted"/>
<dbReference type="Pfam" id="PF22381">
    <property type="entry name" value="Staph_reg_Sar_Rot"/>
    <property type="match status" value="1"/>
</dbReference>
<evidence type="ECO:0000313" key="10">
    <source>
        <dbReference type="Proteomes" id="UP000065473"/>
    </source>
</evidence>
<dbReference type="PRINTS" id="PR00598">
    <property type="entry name" value="HTHMARR"/>
</dbReference>
<dbReference type="GO" id="GO:0003700">
    <property type="term" value="F:DNA-binding transcription factor activity"/>
    <property type="evidence" value="ECO:0007669"/>
    <property type="project" value="InterPro"/>
</dbReference>
<accession>A0A0U3FI12</accession>
<dbReference type="SMART" id="SM00347">
    <property type="entry name" value="HTH_MARR"/>
    <property type="match status" value="1"/>
</dbReference>
<dbReference type="OMA" id="MMYDMEA"/>
<dbReference type="Gene3D" id="1.10.10.10">
    <property type="entry name" value="Winged helix-like DNA-binding domain superfamily/Winged helix DNA-binding domain"/>
    <property type="match status" value="1"/>
</dbReference>
<evidence type="ECO:0000313" key="8">
    <source>
        <dbReference type="EMBL" id="ALU32874.1"/>
    </source>
</evidence>
<evidence type="ECO:0000259" key="6">
    <source>
        <dbReference type="PROSITE" id="PS50995"/>
    </source>
</evidence>
<dbReference type="PANTHER" id="PTHR33164:SF43">
    <property type="entry name" value="HTH-TYPE TRANSCRIPTIONAL REPRESSOR YETL"/>
    <property type="match status" value="1"/>
</dbReference>
<dbReference type="SUPFAM" id="SSF46785">
    <property type="entry name" value="Winged helix' DNA-binding domain"/>
    <property type="match status" value="1"/>
</dbReference>
<dbReference type="GO" id="GO:0003677">
    <property type="term" value="F:DNA binding"/>
    <property type="evidence" value="ECO:0007669"/>
    <property type="project" value="UniProtKB-KW"/>
</dbReference>
<dbReference type="PROSITE" id="PS01117">
    <property type="entry name" value="HTH_MARR_1"/>
    <property type="match status" value="1"/>
</dbReference>
<dbReference type="STRING" id="1435377.SUSAZ_09620"/>
<name>A0A0U3FI12_9CREN</name>
<evidence type="ECO:0000256" key="4">
    <source>
        <dbReference type="ARBA" id="ARBA00023163"/>
    </source>
</evidence>
<dbReference type="GO" id="GO:0006950">
    <property type="term" value="P:response to stress"/>
    <property type="evidence" value="ECO:0007669"/>
    <property type="project" value="TreeGrafter"/>
</dbReference>
<dbReference type="InterPro" id="IPR023187">
    <property type="entry name" value="Tscrpt_reg_MarR-type_CS"/>
</dbReference>
<organism evidence="8 9">
    <name type="scientific">Sulfolobus acidocaldarius</name>
    <dbReference type="NCBI Taxonomy" id="2285"/>
    <lineage>
        <taxon>Archaea</taxon>
        <taxon>Thermoproteota</taxon>
        <taxon>Thermoprotei</taxon>
        <taxon>Sulfolobales</taxon>
        <taxon>Sulfolobaceae</taxon>
        <taxon>Sulfolobus</taxon>
    </lineage>
</organism>
<dbReference type="PROSITE" id="PS50995">
    <property type="entry name" value="HTH_MARR_2"/>
    <property type="match status" value="1"/>
</dbReference>
<dbReference type="Proteomes" id="UP000065473">
    <property type="component" value="Chromosome"/>
</dbReference>
<evidence type="ECO:0000256" key="1">
    <source>
        <dbReference type="ARBA" id="ARBA00023015"/>
    </source>
</evidence>
<dbReference type="InterPro" id="IPR036388">
    <property type="entry name" value="WH-like_DNA-bd_sf"/>
</dbReference>
<dbReference type="InterPro" id="IPR039422">
    <property type="entry name" value="MarR/SlyA-like"/>
</dbReference>
<evidence type="ECO:0000256" key="2">
    <source>
        <dbReference type="ARBA" id="ARBA00023026"/>
    </source>
</evidence>
<evidence type="ECO:0000256" key="5">
    <source>
        <dbReference type="ARBA" id="ARBA00040307"/>
    </source>
</evidence>
<dbReference type="OrthoDB" id="10712at2157"/>
<keyword evidence="4" id="KW-0804">Transcription</keyword>
<keyword evidence="2" id="KW-0843">Virulence</keyword>
<evidence type="ECO:0000256" key="3">
    <source>
        <dbReference type="ARBA" id="ARBA00023125"/>
    </source>
</evidence>
<protein>
    <recommendedName>
        <fullName evidence="5">HTH-type transcriptional regulator MgrA</fullName>
    </recommendedName>
</protein>
<evidence type="ECO:0000313" key="7">
    <source>
        <dbReference type="EMBL" id="ALU30612.1"/>
    </source>
</evidence>
<dbReference type="AlphaFoldDB" id="A0A0U3FI12"/>